<keyword evidence="1" id="KW-0472">Membrane</keyword>
<protein>
    <submittedName>
        <fullName evidence="4">OmpA family protein</fullName>
    </submittedName>
</protein>
<dbReference type="PROSITE" id="PS51123">
    <property type="entry name" value="OMPA_2"/>
    <property type="match status" value="1"/>
</dbReference>
<name>A0A3E1EZ29_9FLAO</name>
<dbReference type="AlphaFoldDB" id="A0A3E1EZ29"/>
<dbReference type="EMBL" id="QURB01000003">
    <property type="protein sequence ID" value="RFC54820.1"/>
    <property type="molecule type" value="Genomic_DNA"/>
</dbReference>
<reference evidence="4 5" key="1">
    <citation type="submission" date="2018-08" db="EMBL/GenBank/DDBJ databases">
        <title>The draft genome squence of Brumimicrobium sp. N62.</title>
        <authorList>
            <person name="Du Z.-J."/>
            <person name="Luo H.-R."/>
        </authorList>
    </citation>
    <scope>NUCLEOTIDE SEQUENCE [LARGE SCALE GENOMIC DNA]</scope>
    <source>
        <strain evidence="4 5">N62</strain>
    </source>
</reference>
<dbReference type="PANTHER" id="PTHR30329">
    <property type="entry name" value="STATOR ELEMENT OF FLAGELLAR MOTOR COMPLEX"/>
    <property type="match status" value="1"/>
</dbReference>
<organism evidence="4 5">
    <name type="scientific">Brumimicrobium aurantiacum</name>
    <dbReference type="NCBI Taxonomy" id="1737063"/>
    <lineage>
        <taxon>Bacteria</taxon>
        <taxon>Pseudomonadati</taxon>
        <taxon>Bacteroidota</taxon>
        <taxon>Flavobacteriia</taxon>
        <taxon>Flavobacteriales</taxon>
        <taxon>Crocinitomicaceae</taxon>
        <taxon>Brumimicrobium</taxon>
    </lineage>
</organism>
<proteinExistence type="predicted"/>
<feature type="signal peptide" evidence="2">
    <location>
        <begin position="1"/>
        <end position="26"/>
    </location>
</feature>
<dbReference type="PANTHER" id="PTHR30329:SF21">
    <property type="entry name" value="LIPOPROTEIN YIAD-RELATED"/>
    <property type="match status" value="1"/>
</dbReference>
<dbReference type="Gene3D" id="2.60.120.260">
    <property type="entry name" value="Galactose-binding domain-like"/>
    <property type="match status" value="1"/>
</dbReference>
<evidence type="ECO:0000313" key="4">
    <source>
        <dbReference type="EMBL" id="RFC54820.1"/>
    </source>
</evidence>
<accession>A0A3E1EZ29</accession>
<feature type="chain" id="PRO_5017635523" evidence="2">
    <location>
        <begin position="27"/>
        <end position="393"/>
    </location>
</feature>
<keyword evidence="5" id="KW-1185">Reference proteome</keyword>
<evidence type="ECO:0000259" key="3">
    <source>
        <dbReference type="PROSITE" id="PS51123"/>
    </source>
</evidence>
<dbReference type="RefSeq" id="WP_116880654.1">
    <property type="nucleotide sequence ID" value="NZ_QURB01000003.1"/>
</dbReference>
<evidence type="ECO:0000256" key="1">
    <source>
        <dbReference type="PROSITE-ProRule" id="PRU00473"/>
    </source>
</evidence>
<keyword evidence="2" id="KW-0732">Signal</keyword>
<comment type="caution">
    <text evidence="4">The sequence shown here is derived from an EMBL/GenBank/DDBJ whole genome shotgun (WGS) entry which is preliminary data.</text>
</comment>
<evidence type="ECO:0000256" key="2">
    <source>
        <dbReference type="SAM" id="SignalP"/>
    </source>
</evidence>
<dbReference type="InterPro" id="IPR006665">
    <property type="entry name" value="OmpA-like"/>
</dbReference>
<dbReference type="CDD" id="cd07185">
    <property type="entry name" value="OmpA_C-like"/>
    <property type="match status" value="1"/>
</dbReference>
<dbReference type="Gene3D" id="3.30.1330.60">
    <property type="entry name" value="OmpA-like domain"/>
    <property type="match status" value="1"/>
</dbReference>
<dbReference type="Pfam" id="PF00691">
    <property type="entry name" value="OmpA"/>
    <property type="match status" value="1"/>
</dbReference>
<dbReference type="Proteomes" id="UP000257127">
    <property type="component" value="Unassembled WGS sequence"/>
</dbReference>
<feature type="domain" description="OmpA-like" evidence="3">
    <location>
        <begin position="274"/>
        <end position="393"/>
    </location>
</feature>
<dbReference type="SUPFAM" id="SSF103088">
    <property type="entry name" value="OmpA-like"/>
    <property type="match status" value="1"/>
</dbReference>
<dbReference type="InterPro" id="IPR036737">
    <property type="entry name" value="OmpA-like_sf"/>
</dbReference>
<dbReference type="OrthoDB" id="9782229at2"/>
<evidence type="ECO:0000313" key="5">
    <source>
        <dbReference type="Proteomes" id="UP000257127"/>
    </source>
</evidence>
<dbReference type="InterPro" id="IPR050330">
    <property type="entry name" value="Bact_OuterMem_StrucFunc"/>
</dbReference>
<gene>
    <name evidence="4" type="ORF">DXU93_07495</name>
</gene>
<sequence length="393" mass="44111">MEFKTKNLKGWLFTLPVALLSLSVMAQEAENLVANPSFEDAQSRKIRRVGDIEKADGWSSASGDRADLYSADANGPDVMTPENIYGKEEAKSGVNYAGIIAYSYREKENRTYITSELTTKLKKGMRYKVQFYASLAELSKYSANRLGAHFSKKGLGTDDKVPAIIAETHVEHPKKEVFDGMYGWDLVCGEYVATGKERYITIGNFAEDSEITNDRARKPRDIKGKQIIAAYYYIDDISVQLLGPNETCECDYGDEAKQEASTIYQRSPEITKDMTLNDKISEYNIFYAGGRYDVKVDGVKTLDKIASLMKENPSMKIQITGHSDDAEAGNAAEQVLSMRRAEYVKKLLEEREIDGDRLIIEDGKNGTASKYINESDDENLKAAKNRRVTFRVI</sequence>
<dbReference type="GO" id="GO:0016020">
    <property type="term" value="C:membrane"/>
    <property type="evidence" value="ECO:0007669"/>
    <property type="project" value="UniProtKB-UniRule"/>
</dbReference>